<feature type="transmembrane region" description="Helical" evidence="1">
    <location>
        <begin position="95"/>
        <end position="116"/>
    </location>
</feature>
<proteinExistence type="predicted"/>
<protein>
    <submittedName>
        <fullName evidence="2">Uncharacterized protein</fullName>
    </submittedName>
</protein>
<keyword evidence="1" id="KW-0812">Transmembrane</keyword>
<evidence type="ECO:0000313" key="2">
    <source>
        <dbReference type="EMBL" id="MFC5065522.1"/>
    </source>
</evidence>
<gene>
    <name evidence="2" type="ORF">ACFPBZ_25115</name>
</gene>
<evidence type="ECO:0000256" key="1">
    <source>
        <dbReference type="SAM" id="Phobius"/>
    </source>
</evidence>
<reference evidence="3" key="1">
    <citation type="journal article" date="2019" name="Int. J. Syst. Evol. Microbiol.">
        <title>The Global Catalogue of Microorganisms (GCM) 10K type strain sequencing project: providing services to taxonomists for standard genome sequencing and annotation.</title>
        <authorList>
            <consortium name="The Broad Institute Genomics Platform"/>
            <consortium name="The Broad Institute Genome Sequencing Center for Infectious Disease"/>
            <person name="Wu L."/>
            <person name="Ma J."/>
        </authorList>
    </citation>
    <scope>NUCLEOTIDE SEQUENCE [LARGE SCALE GENOMIC DNA]</scope>
    <source>
        <strain evidence="3">CGMCC 4.7093</strain>
    </source>
</reference>
<comment type="caution">
    <text evidence="2">The sequence shown here is derived from an EMBL/GenBank/DDBJ whole genome shotgun (WGS) entry which is preliminary data.</text>
</comment>
<feature type="transmembrane region" description="Helical" evidence="1">
    <location>
        <begin position="33"/>
        <end position="55"/>
    </location>
</feature>
<sequence>MIYAMSQDAETGTQRKANTSQDLRALASKSMSLAASVIKILCTIFAAILVIHIVLTVAGANPQNGITTFFANAADSLTLGIGDLFLPSSESLKVILNYGLAAVVWLVIGAVVARILNALAP</sequence>
<keyword evidence="1" id="KW-0472">Membrane</keyword>
<dbReference type="Proteomes" id="UP001595947">
    <property type="component" value="Unassembled WGS sequence"/>
</dbReference>
<accession>A0ABV9YUG1</accession>
<keyword evidence="1" id="KW-1133">Transmembrane helix</keyword>
<organism evidence="2 3">
    <name type="scientific">Actinomycetospora atypica</name>
    <dbReference type="NCBI Taxonomy" id="1290095"/>
    <lineage>
        <taxon>Bacteria</taxon>
        <taxon>Bacillati</taxon>
        <taxon>Actinomycetota</taxon>
        <taxon>Actinomycetes</taxon>
        <taxon>Pseudonocardiales</taxon>
        <taxon>Pseudonocardiaceae</taxon>
        <taxon>Actinomycetospora</taxon>
    </lineage>
</organism>
<dbReference type="RefSeq" id="WP_378038850.1">
    <property type="nucleotide sequence ID" value="NZ_JBHSIV010000039.1"/>
</dbReference>
<name>A0ABV9YUG1_9PSEU</name>
<keyword evidence="3" id="KW-1185">Reference proteome</keyword>
<evidence type="ECO:0000313" key="3">
    <source>
        <dbReference type="Proteomes" id="UP001595947"/>
    </source>
</evidence>
<dbReference type="EMBL" id="JBHSIV010000039">
    <property type="protein sequence ID" value="MFC5065522.1"/>
    <property type="molecule type" value="Genomic_DNA"/>
</dbReference>